<evidence type="ECO:0000256" key="6">
    <source>
        <dbReference type="ARBA" id="ARBA00022989"/>
    </source>
</evidence>
<evidence type="ECO:0000256" key="1">
    <source>
        <dbReference type="ARBA" id="ARBA00004651"/>
    </source>
</evidence>
<dbReference type="EMBL" id="JAGKSQ010000004">
    <property type="protein sequence ID" value="MBP3951943.1"/>
    <property type="molecule type" value="Genomic_DNA"/>
</dbReference>
<evidence type="ECO:0000313" key="9">
    <source>
        <dbReference type="EMBL" id="MBP3951943.1"/>
    </source>
</evidence>
<accession>A0A941AR30</accession>
<dbReference type="Pfam" id="PF01925">
    <property type="entry name" value="TauE"/>
    <property type="match status" value="1"/>
</dbReference>
<dbReference type="InterPro" id="IPR052017">
    <property type="entry name" value="TSUP"/>
</dbReference>
<evidence type="ECO:0000256" key="4">
    <source>
        <dbReference type="ARBA" id="ARBA00022475"/>
    </source>
</evidence>
<evidence type="ECO:0000256" key="8">
    <source>
        <dbReference type="RuleBase" id="RU363041"/>
    </source>
</evidence>
<comment type="similarity">
    <text evidence="2 8">Belongs to the 4-toluene sulfonate uptake permease (TSUP) (TC 2.A.102) family.</text>
</comment>
<feature type="transmembrane region" description="Helical" evidence="8">
    <location>
        <begin position="173"/>
        <end position="191"/>
    </location>
</feature>
<evidence type="ECO:0000256" key="5">
    <source>
        <dbReference type="ARBA" id="ARBA00022692"/>
    </source>
</evidence>
<sequence length="250" mass="27602">MIDELSWVYLLIVIICAMCIGVTKTGLPTLGILVTATMASIFPARESIGIVLPMLLFADVIAVTYYRRSVNWKTLLSLLPWVLGGLIAGYFLLYSIEESRPIEIILGTIILTLMALQMVKERYGQKWLEHLPDSKVFIGIMGTLAGFTTMVGNAAGPIMSIFLIAIALPKKEFIGTGAWFFLAVNLIKIPMYAQLGLITSETLFFNLWLIVPILVGAYLGIKFLSLIPEKYFQVIILILVTVGGLRLLLG</sequence>
<evidence type="ECO:0000256" key="2">
    <source>
        <dbReference type="ARBA" id="ARBA00009142"/>
    </source>
</evidence>
<evidence type="ECO:0000256" key="3">
    <source>
        <dbReference type="ARBA" id="ARBA00022448"/>
    </source>
</evidence>
<feature type="transmembrane region" description="Helical" evidence="8">
    <location>
        <begin position="231"/>
        <end position="249"/>
    </location>
</feature>
<evidence type="ECO:0000256" key="7">
    <source>
        <dbReference type="ARBA" id="ARBA00023136"/>
    </source>
</evidence>
<reference evidence="9" key="1">
    <citation type="submission" date="2021-03" db="EMBL/GenBank/DDBJ databases">
        <title>Bacillus suaedae sp. nov., isolated from Suaeda aralocaspica.</title>
        <authorList>
            <person name="Lei R.F.R."/>
        </authorList>
    </citation>
    <scope>NUCLEOTIDE SEQUENCE</scope>
    <source>
        <strain evidence="9">YZJH907-2</strain>
    </source>
</reference>
<feature type="transmembrane region" description="Helical" evidence="8">
    <location>
        <begin position="47"/>
        <end position="66"/>
    </location>
</feature>
<keyword evidence="7 8" id="KW-0472">Membrane</keyword>
<feature type="transmembrane region" description="Helical" evidence="8">
    <location>
        <begin position="140"/>
        <end position="167"/>
    </location>
</feature>
<dbReference type="PANTHER" id="PTHR30269">
    <property type="entry name" value="TRANSMEMBRANE PROTEIN YFCA"/>
    <property type="match status" value="1"/>
</dbReference>
<gene>
    <name evidence="9" type="ORF">J7W16_12450</name>
</gene>
<dbReference type="PANTHER" id="PTHR30269:SF23">
    <property type="entry name" value="MEMBRANE TRANSPORTER PROTEIN YDHB-RELATED"/>
    <property type="match status" value="1"/>
</dbReference>
<evidence type="ECO:0000313" key="10">
    <source>
        <dbReference type="Proteomes" id="UP000678228"/>
    </source>
</evidence>
<comment type="caution">
    <text evidence="9">The sequence shown here is derived from an EMBL/GenBank/DDBJ whole genome shotgun (WGS) entry which is preliminary data.</text>
</comment>
<keyword evidence="4 8" id="KW-1003">Cell membrane</keyword>
<proteinExistence type="inferred from homology"/>
<feature type="transmembrane region" description="Helical" evidence="8">
    <location>
        <begin position="78"/>
        <end position="96"/>
    </location>
</feature>
<name>A0A941AR30_9BACI</name>
<dbReference type="GO" id="GO:0005886">
    <property type="term" value="C:plasma membrane"/>
    <property type="evidence" value="ECO:0007669"/>
    <property type="project" value="UniProtKB-SubCell"/>
</dbReference>
<keyword evidence="10" id="KW-1185">Reference proteome</keyword>
<dbReference type="Proteomes" id="UP000678228">
    <property type="component" value="Unassembled WGS sequence"/>
</dbReference>
<keyword evidence="3" id="KW-0813">Transport</keyword>
<dbReference type="RefSeq" id="WP_210597620.1">
    <property type="nucleotide sequence ID" value="NZ_JAGKSQ010000004.1"/>
</dbReference>
<protein>
    <recommendedName>
        <fullName evidence="8">Probable membrane transporter protein</fullName>
    </recommendedName>
</protein>
<comment type="subcellular location">
    <subcellularLocation>
        <location evidence="1 8">Cell membrane</location>
        <topology evidence="1 8">Multi-pass membrane protein</topology>
    </subcellularLocation>
</comment>
<dbReference type="InterPro" id="IPR002781">
    <property type="entry name" value="TM_pro_TauE-like"/>
</dbReference>
<feature type="transmembrane region" description="Helical" evidence="8">
    <location>
        <begin position="203"/>
        <end position="225"/>
    </location>
</feature>
<feature type="transmembrane region" description="Helical" evidence="8">
    <location>
        <begin position="102"/>
        <end position="119"/>
    </location>
</feature>
<organism evidence="9 10">
    <name type="scientific">Halalkalibacter suaedae</name>
    <dbReference type="NCBI Taxonomy" id="2822140"/>
    <lineage>
        <taxon>Bacteria</taxon>
        <taxon>Bacillati</taxon>
        <taxon>Bacillota</taxon>
        <taxon>Bacilli</taxon>
        <taxon>Bacillales</taxon>
        <taxon>Bacillaceae</taxon>
        <taxon>Halalkalibacter</taxon>
    </lineage>
</organism>
<keyword evidence="6 8" id="KW-1133">Transmembrane helix</keyword>
<dbReference type="AlphaFoldDB" id="A0A941AR30"/>
<keyword evidence="5 8" id="KW-0812">Transmembrane</keyword>
<feature type="transmembrane region" description="Helical" evidence="8">
    <location>
        <begin position="7"/>
        <end position="27"/>
    </location>
</feature>